<name>A9V285_MONBE</name>
<dbReference type="InterPro" id="IPR048517">
    <property type="entry name" value="DENR_N"/>
</dbReference>
<dbReference type="eggNOG" id="KOG3239">
    <property type="taxonomic scope" value="Eukaryota"/>
</dbReference>
<proteinExistence type="inferred from homology"/>
<dbReference type="EC" id="5.2.1.8" evidence="3 6"/>
<dbReference type="Pfam" id="PF01253">
    <property type="entry name" value="SUI1"/>
    <property type="match status" value="1"/>
</dbReference>
<dbReference type="InterPro" id="IPR046447">
    <property type="entry name" value="DENR_C"/>
</dbReference>
<evidence type="ECO:0000256" key="3">
    <source>
        <dbReference type="ARBA" id="ARBA00013194"/>
    </source>
</evidence>
<dbReference type="GO" id="GO:0002188">
    <property type="term" value="P:translation reinitiation"/>
    <property type="evidence" value="ECO:0000318"/>
    <property type="project" value="GO_Central"/>
</dbReference>
<dbReference type="STRING" id="81824.A9V285"/>
<dbReference type="GeneID" id="5892135"/>
<dbReference type="InterPro" id="IPR046357">
    <property type="entry name" value="PPIase_dom_sf"/>
</dbReference>
<comment type="similarity">
    <text evidence="2">Belongs to the DENR family.</text>
</comment>
<keyword evidence="5 6" id="KW-0413">Isomerase</keyword>
<dbReference type="PANTHER" id="PTHR12789">
    <property type="entry name" value="DENSITY-REGULATED PROTEIN HOMOLOG"/>
    <property type="match status" value="1"/>
</dbReference>
<gene>
    <name evidence="11" type="ORF">MONBRDRAFT_32876</name>
</gene>
<evidence type="ECO:0000259" key="9">
    <source>
        <dbReference type="PROSITE" id="PS50059"/>
    </source>
</evidence>
<dbReference type="eggNOG" id="KOG0549">
    <property type="taxonomic scope" value="Eukaryota"/>
</dbReference>
<feature type="region of interest" description="Disordered" evidence="7">
    <location>
        <begin position="191"/>
        <end position="223"/>
    </location>
</feature>
<keyword evidence="12" id="KW-1185">Reference proteome</keyword>
<dbReference type="RefSeq" id="XP_001746806.1">
    <property type="nucleotide sequence ID" value="XM_001746754.1"/>
</dbReference>
<dbReference type="Pfam" id="PF21023">
    <property type="entry name" value="DENR_N"/>
    <property type="match status" value="1"/>
</dbReference>
<dbReference type="GO" id="GO:0003743">
    <property type="term" value="F:translation initiation factor activity"/>
    <property type="evidence" value="ECO:0007669"/>
    <property type="project" value="InterPro"/>
</dbReference>
<dbReference type="CDD" id="cd11607">
    <property type="entry name" value="DENR_C"/>
    <property type="match status" value="1"/>
</dbReference>
<dbReference type="AlphaFoldDB" id="A9V285"/>
<dbReference type="GO" id="GO:0001731">
    <property type="term" value="P:formation of translation preinitiation complex"/>
    <property type="evidence" value="ECO:0000318"/>
    <property type="project" value="GO_Central"/>
</dbReference>
<dbReference type="InterPro" id="IPR001179">
    <property type="entry name" value="PPIase_FKBP_dom"/>
</dbReference>
<feature type="chain" id="PRO_5002742690" description="peptidylprolyl isomerase" evidence="8">
    <location>
        <begin position="19"/>
        <end position="443"/>
    </location>
</feature>
<evidence type="ECO:0000313" key="12">
    <source>
        <dbReference type="Proteomes" id="UP000001357"/>
    </source>
</evidence>
<evidence type="ECO:0000256" key="5">
    <source>
        <dbReference type="ARBA" id="ARBA00023235"/>
    </source>
</evidence>
<dbReference type="SUPFAM" id="SSF54534">
    <property type="entry name" value="FKBP-like"/>
    <property type="match status" value="1"/>
</dbReference>
<dbReference type="InterPro" id="IPR036877">
    <property type="entry name" value="SUI1_dom_sf"/>
</dbReference>
<sequence>MMLRNVLLALCLTAMVVAYSDPNEDKPAKGNLASDAKLRIGVMHRVPEEECTRKTQNGDQLSMHYTGWTREDGKVFDSSVSRGSPFEFTIGKGMVIKGWERGLLNMCVGERRRLTIPSDLGYGDHGSGAKIPGAAKIKIMVYENPDTNSTYARDEAEECHEAGQEEQLKHKVFVSRKNHINCNGCSPHLFLDMDDTQTDGHSKRESKRERERERERDTRAVTSSSRLKALQRCLIKSRGQGLVVLDIKACAHHLDSNMSTQEEPVTEVPPEAVEGDEEEEEEIPAPDPIQVDYCNICTMPYEYCEFSATKKKCLSALTEKNMNLFIKLYGDLNVEEMAEDKKKGAGPAADGKKGKGADVKKIIVTRSTRNKKKFVTSITGLKAYGLNLKQVSKAMSGRFAASSSVMGEDEVLVQGDLTDDIEDFIADKWPEIDEDAIEIVMKK</sequence>
<evidence type="ECO:0000313" key="11">
    <source>
        <dbReference type="EMBL" id="EDQ88213.1"/>
    </source>
</evidence>
<dbReference type="PROSITE" id="PS50296">
    <property type="entry name" value="SUI1"/>
    <property type="match status" value="1"/>
</dbReference>
<dbReference type="PROSITE" id="PS50059">
    <property type="entry name" value="FKBP_PPIASE"/>
    <property type="match status" value="1"/>
</dbReference>
<dbReference type="InterPro" id="IPR001950">
    <property type="entry name" value="SUI1"/>
</dbReference>
<dbReference type="SUPFAM" id="SSF55159">
    <property type="entry name" value="eIF1-like"/>
    <property type="match status" value="1"/>
</dbReference>
<feature type="compositionally biased region" description="Basic and acidic residues" evidence="7">
    <location>
        <begin position="198"/>
        <end position="219"/>
    </location>
</feature>
<dbReference type="Proteomes" id="UP000001357">
    <property type="component" value="Unassembled WGS sequence"/>
</dbReference>
<evidence type="ECO:0000256" key="7">
    <source>
        <dbReference type="SAM" id="MobiDB-lite"/>
    </source>
</evidence>
<dbReference type="Pfam" id="PF00254">
    <property type="entry name" value="FKBP_C"/>
    <property type="match status" value="1"/>
</dbReference>
<reference evidence="11 12" key="1">
    <citation type="journal article" date="2008" name="Nature">
        <title>The genome of the choanoflagellate Monosiga brevicollis and the origin of metazoans.</title>
        <authorList>
            <consortium name="JGI Sequencing"/>
            <person name="King N."/>
            <person name="Westbrook M.J."/>
            <person name="Young S.L."/>
            <person name="Kuo A."/>
            <person name="Abedin M."/>
            <person name="Chapman J."/>
            <person name="Fairclough S."/>
            <person name="Hellsten U."/>
            <person name="Isogai Y."/>
            <person name="Letunic I."/>
            <person name="Marr M."/>
            <person name="Pincus D."/>
            <person name="Putnam N."/>
            <person name="Rokas A."/>
            <person name="Wright K.J."/>
            <person name="Zuzow R."/>
            <person name="Dirks W."/>
            <person name="Good M."/>
            <person name="Goodstein D."/>
            <person name="Lemons D."/>
            <person name="Li W."/>
            <person name="Lyons J.B."/>
            <person name="Morris A."/>
            <person name="Nichols S."/>
            <person name="Richter D.J."/>
            <person name="Salamov A."/>
            <person name="Bork P."/>
            <person name="Lim W.A."/>
            <person name="Manning G."/>
            <person name="Miller W.T."/>
            <person name="McGinnis W."/>
            <person name="Shapiro H."/>
            <person name="Tjian R."/>
            <person name="Grigoriev I.V."/>
            <person name="Rokhsar D."/>
        </authorList>
    </citation>
    <scope>NUCLEOTIDE SEQUENCE [LARGE SCALE GENOMIC DNA]</scope>
    <source>
        <strain evidence="12">MX1 / ATCC 50154</strain>
    </source>
</reference>
<protein>
    <recommendedName>
        <fullName evidence="3 6">peptidylprolyl isomerase</fullName>
        <ecNumber evidence="3 6">5.2.1.8</ecNumber>
    </recommendedName>
</protein>
<feature type="signal peptide" evidence="8">
    <location>
        <begin position="1"/>
        <end position="18"/>
    </location>
</feature>
<dbReference type="InParanoid" id="A9V285"/>
<keyword evidence="8" id="KW-0732">Signal</keyword>
<feature type="domain" description="SUI1" evidence="10">
    <location>
        <begin position="362"/>
        <end position="429"/>
    </location>
</feature>
<dbReference type="PANTHER" id="PTHR12789:SF0">
    <property type="entry name" value="DENSITY-REGULATED PROTEIN"/>
    <property type="match status" value="1"/>
</dbReference>
<evidence type="ECO:0000256" key="1">
    <source>
        <dbReference type="ARBA" id="ARBA00000971"/>
    </source>
</evidence>
<comment type="catalytic activity">
    <reaction evidence="1 6">
        <text>[protein]-peptidylproline (omega=180) = [protein]-peptidylproline (omega=0)</text>
        <dbReference type="Rhea" id="RHEA:16237"/>
        <dbReference type="Rhea" id="RHEA-COMP:10747"/>
        <dbReference type="Rhea" id="RHEA-COMP:10748"/>
        <dbReference type="ChEBI" id="CHEBI:83833"/>
        <dbReference type="ChEBI" id="CHEBI:83834"/>
        <dbReference type="EC" id="5.2.1.8"/>
    </reaction>
</comment>
<accession>A9V285</accession>
<dbReference type="InterPro" id="IPR050318">
    <property type="entry name" value="DENR/SUI1_TIF"/>
</dbReference>
<dbReference type="EMBL" id="CH991555">
    <property type="protein sequence ID" value="EDQ88213.1"/>
    <property type="molecule type" value="Genomic_DNA"/>
</dbReference>
<evidence type="ECO:0000256" key="4">
    <source>
        <dbReference type="ARBA" id="ARBA00023110"/>
    </source>
</evidence>
<dbReference type="KEGG" id="mbr:MONBRDRAFT_32876"/>
<dbReference type="Gene3D" id="3.10.50.40">
    <property type="match status" value="1"/>
</dbReference>
<dbReference type="Gene3D" id="3.30.780.10">
    <property type="entry name" value="SUI1-like domain"/>
    <property type="match status" value="1"/>
</dbReference>
<evidence type="ECO:0000256" key="8">
    <source>
        <dbReference type="SAM" id="SignalP"/>
    </source>
</evidence>
<dbReference type="GO" id="GO:0003755">
    <property type="term" value="F:peptidyl-prolyl cis-trans isomerase activity"/>
    <property type="evidence" value="ECO:0007669"/>
    <property type="project" value="UniProtKB-KW"/>
</dbReference>
<evidence type="ECO:0000259" key="10">
    <source>
        <dbReference type="PROSITE" id="PS50296"/>
    </source>
</evidence>
<organism evidence="11 12">
    <name type="scientific">Monosiga brevicollis</name>
    <name type="common">Choanoflagellate</name>
    <dbReference type="NCBI Taxonomy" id="81824"/>
    <lineage>
        <taxon>Eukaryota</taxon>
        <taxon>Choanoflagellata</taxon>
        <taxon>Craspedida</taxon>
        <taxon>Salpingoecidae</taxon>
        <taxon>Monosiga</taxon>
    </lineage>
</organism>
<keyword evidence="4 6" id="KW-0697">Rotamase</keyword>
<feature type="domain" description="PPIase FKBP-type" evidence="9">
    <location>
        <begin position="58"/>
        <end position="141"/>
    </location>
</feature>
<dbReference type="FunFam" id="3.10.50.40:FF:000006">
    <property type="entry name" value="Peptidyl-prolyl cis-trans isomerase"/>
    <property type="match status" value="1"/>
</dbReference>
<evidence type="ECO:0000256" key="2">
    <source>
        <dbReference type="ARBA" id="ARBA00007514"/>
    </source>
</evidence>
<evidence type="ECO:0000256" key="6">
    <source>
        <dbReference type="PROSITE-ProRule" id="PRU00277"/>
    </source>
</evidence>